<feature type="transmembrane region" description="Helical" evidence="4">
    <location>
        <begin position="31"/>
        <end position="51"/>
    </location>
</feature>
<gene>
    <name evidence="5" type="ORF">JX265_013189</name>
</gene>
<dbReference type="Proteomes" id="UP000829685">
    <property type="component" value="Unassembled WGS sequence"/>
</dbReference>
<dbReference type="PANTHER" id="PTHR42973:SF54">
    <property type="entry name" value="FAD-BINDING PCMH-TYPE DOMAIN-CONTAINING PROTEIN"/>
    <property type="match status" value="1"/>
</dbReference>
<keyword evidence="1" id="KW-0285">Flavoprotein</keyword>
<dbReference type="InterPro" id="IPR050416">
    <property type="entry name" value="FAD-linked_Oxidoreductase"/>
</dbReference>
<dbReference type="GO" id="GO:0016491">
    <property type="term" value="F:oxidoreductase activity"/>
    <property type="evidence" value="ECO:0007669"/>
    <property type="project" value="UniProtKB-KW"/>
</dbReference>
<comment type="caution">
    <text evidence="5">The sequence shown here is derived from an EMBL/GenBank/DDBJ whole genome shotgun (WGS) entry which is preliminary data.</text>
</comment>
<evidence type="ECO:0000256" key="2">
    <source>
        <dbReference type="ARBA" id="ARBA00022827"/>
    </source>
</evidence>
<keyword evidence="4" id="KW-1133">Transmembrane helix</keyword>
<dbReference type="Gene3D" id="3.40.462.20">
    <property type="match status" value="1"/>
</dbReference>
<evidence type="ECO:0008006" key="7">
    <source>
        <dbReference type="Google" id="ProtNLM"/>
    </source>
</evidence>
<keyword evidence="3" id="KW-0560">Oxidoreductase</keyword>
<evidence type="ECO:0000256" key="3">
    <source>
        <dbReference type="ARBA" id="ARBA00023002"/>
    </source>
</evidence>
<name>A0A9P9W8Z1_9PEZI</name>
<keyword evidence="4" id="KW-0472">Membrane</keyword>
<evidence type="ECO:0000313" key="5">
    <source>
        <dbReference type="EMBL" id="KAI1851832.1"/>
    </source>
</evidence>
<evidence type="ECO:0000256" key="4">
    <source>
        <dbReference type="SAM" id="Phobius"/>
    </source>
</evidence>
<dbReference type="AlphaFoldDB" id="A0A9P9W8Z1"/>
<proteinExistence type="predicted"/>
<dbReference type="InterPro" id="IPR016169">
    <property type="entry name" value="FAD-bd_PCMH_sub2"/>
</dbReference>
<dbReference type="EMBL" id="JAFIMR010000064">
    <property type="protein sequence ID" value="KAI1851832.1"/>
    <property type="molecule type" value="Genomic_DNA"/>
</dbReference>
<sequence length="308" mass="33554">MASAIQVDLCAIPLAPGPQGGPSNFDNPPSLQITVITMSAIMLSFAVFITAGRLYANKARLVAADSAENFVEITKADIYDEYAHMTLSWGYTAGVGTAVAHGLDYTKPGEENPSIFSEILSLPFLFGASGISNMTQKSLEVRAQQSANGLRYNWSTITLVSTEAMLNATYTRFNESLDEIQGLEDIVWSFTHEPLPPALYGRHAGSNPFSLGARNQTLVVGLLIASWSQETDDQVVDSATRRLMSAIETDAKSLNAWDPFVYLNYAGPEQDPISSFGKENVDRLRPIANRVDPDQVFLHQVPGGFKLK</sequence>
<dbReference type="Gene3D" id="3.30.465.10">
    <property type="match status" value="1"/>
</dbReference>
<evidence type="ECO:0000313" key="6">
    <source>
        <dbReference type="Proteomes" id="UP000829685"/>
    </source>
</evidence>
<keyword evidence="6" id="KW-1185">Reference proteome</keyword>
<accession>A0A9P9W8Z1</accession>
<protein>
    <recommendedName>
        <fullName evidence="7">Berberine/berberine-like domain-containing protein</fullName>
    </recommendedName>
</protein>
<keyword evidence="2" id="KW-0274">FAD</keyword>
<reference evidence="5" key="1">
    <citation type="submission" date="2021-03" db="EMBL/GenBank/DDBJ databases">
        <title>Revisited historic fungal species revealed as producer of novel bioactive compounds through whole genome sequencing and comparative genomics.</title>
        <authorList>
            <person name="Vignolle G.A."/>
            <person name="Hochenegger N."/>
            <person name="Mach R.L."/>
            <person name="Mach-Aigner A.R."/>
            <person name="Javad Rahimi M."/>
            <person name="Salim K.A."/>
            <person name="Chan C.M."/>
            <person name="Lim L.B.L."/>
            <person name="Cai F."/>
            <person name="Druzhinina I.S."/>
            <person name="U'Ren J.M."/>
            <person name="Derntl C."/>
        </authorList>
    </citation>
    <scope>NUCLEOTIDE SEQUENCE</scope>
    <source>
        <strain evidence="5">TUCIM 5799</strain>
    </source>
</reference>
<keyword evidence="4" id="KW-0812">Transmembrane</keyword>
<evidence type="ECO:0000256" key="1">
    <source>
        <dbReference type="ARBA" id="ARBA00022630"/>
    </source>
</evidence>
<organism evidence="5 6">
    <name type="scientific">Neoarthrinium moseri</name>
    <dbReference type="NCBI Taxonomy" id="1658444"/>
    <lineage>
        <taxon>Eukaryota</taxon>
        <taxon>Fungi</taxon>
        <taxon>Dikarya</taxon>
        <taxon>Ascomycota</taxon>
        <taxon>Pezizomycotina</taxon>
        <taxon>Sordariomycetes</taxon>
        <taxon>Xylariomycetidae</taxon>
        <taxon>Amphisphaeriales</taxon>
        <taxon>Apiosporaceae</taxon>
        <taxon>Neoarthrinium</taxon>
    </lineage>
</organism>
<dbReference type="PANTHER" id="PTHR42973">
    <property type="entry name" value="BINDING OXIDOREDUCTASE, PUTATIVE (AFU_ORTHOLOGUE AFUA_1G17690)-RELATED"/>
    <property type="match status" value="1"/>
</dbReference>